<feature type="region of interest" description="Disordered" evidence="1">
    <location>
        <begin position="34"/>
        <end position="62"/>
    </location>
</feature>
<evidence type="ECO:0000313" key="3">
    <source>
        <dbReference type="Proteomes" id="UP000249354"/>
    </source>
</evidence>
<reference evidence="3" key="1">
    <citation type="submission" date="2018-04" db="EMBL/GenBank/DDBJ databases">
        <authorList>
            <person name="Cornet L."/>
        </authorList>
    </citation>
    <scope>NUCLEOTIDE SEQUENCE [LARGE SCALE GENOMIC DNA]</scope>
</reference>
<accession>A0A2W4TWM6</accession>
<dbReference type="EMBL" id="QBMC01000129">
    <property type="protein sequence ID" value="PZO13263.1"/>
    <property type="molecule type" value="Genomic_DNA"/>
</dbReference>
<protein>
    <submittedName>
        <fullName evidence="2">Uncharacterized protein</fullName>
    </submittedName>
</protein>
<gene>
    <name evidence="2" type="ORF">DCF25_16325</name>
</gene>
<sequence>MHDGLIPVVFTDALKWKALLQGLYEKRKNIAESTKLRKSSRLKKQNPQPGKPASQLAGQFIG</sequence>
<organism evidence="2 3">
    <name type="scientific">Leptolyngbya foveolarum</name>
    <dbReference type="NCBI Taxonomy" id="47253"/>
    <lineage>
        <taxon>Bacteria</taxon>
        <taxon>Bacillati</taxon>
        <taxon>Cyanobacteriota</taxon>
        <taxon>Cyanophyceae</taxon>
        <taxon>Leptolyngbyales</taxon>
        <taxon>Leptolyngbyaceae</taxon>
        <taxon>Leptolyngbya group</taxon>
        <taxon>Leptolyngbya</taxon>
    </lineage>
</organism>
<reference evidence="2 3" key="2">
    <citation type="submission" date="2018-06" db="EMBL/GenBank/DDBJ databases">
        <title>Metagenomic assembly of (sub)arctic Cyanobacteria and their associated microbiome from non-axenic cultures.</title>
        <authorList>
            <person name="Baurain D."/>
        </authorList>
    </citation>
    <scope>NUCLEOTIDE SEQUENCE [LARGE SCALE GENOMIC DNA]</scope>
    <source>
        <strain evidence="2">ULC129bin1</strain>
    </source>
</reference>
<proteinExistence type="predicted"/>
<evidence type="ECO:0000256" key="1">
    <source>
        <dbReference type="SAM" id="MobiDB-lite"/>
    </source>
</evidence>
<evidence type="ECO:0000313" key="2">
    <source>
        <dbReference type="EMBL" id="PZO13263.1"/>
    </source>
</evidence>
<comment type="caution">
    <text evidence="2">The sequence shown here is derived from an EMBL/GenBank/DDBJ whole genome shotgun (WGS) entry which is preliminary data.</text>
</comment>
<name>A0A2W4TWM6_9CYAN</name>
<dbReference type="Proteomes" id="UP000249354">
    <property type="component" value="Unassembled WGS sequence"/>
</dbReference>
<dbReference type="AlphaFoldDB" id="A0A2W4TWM6"/>